<dbReference type="InterPro" id="IPR018490">
    <property type="entry name" value="cNMP-bd_dom_sf"/>
</dbReference>
<dbReference type="InterPro" id="IPR000595">
    <property type="entry name" value="cNMP-bd_dom"/>
</dbReference>
<dbReference type="EMBL" id="BAABBM010000001">
    <property type="protein sequence ID" value="GAA3893960.1"/>
    <property type="molecule type" value="Genomic_DNA"/>
</dbReference>
<dbReference type="InterPro" id="IPR012318">
    <property type="entry name" value="HTH_CRP"/>
</dbReference>
<dbReference type="PROSITE" id="PS50042">
    <property type="entry name" value="CNMP_BINDING_3"/>
    <property type="match status" value="1"/>
</dbReference>
<keyword evidence="1" id="KW-0805">Transcription regulation</keyword>
<dbReference type="SMART" id="SM00419">
    <property type="entry name" value="HTH_CRP"/>
    <property type="match status" value="1"/>
</dbReference>
<dbReference type="SUPFAM" id="SSF51206">
    <property type="entry name" value="cAMP-binding domain-like"/>
    <property type="match status" value="1"/>
</dbReference>
<dbReference type="Proteomes" id="UP001500827">
    <property type="component" value="Unassembled WGS sequence"/>
</dbReference>
<evidence type="ECO:0000313" key="7">
    <source>
        <dbReference type="Proteomes" id="UP001500827"/>
    </source>
</evidence>
<organism evidence="6 7">
    <name type="scientific">Sphingomonas limnosediminicola</name>
    <dbReference type="NCBI Taxonomy" id="940133"/>
    <lineage>
        <taxon>Bacteria</taxon>
        <taxon>Pseudomonadati</taxon>
        <taxon>Pseudomonadota</taxon>
        <taxon>Alphaproteobacteria</taxon>
        <taxon>Sphingomonadales</taxon>
        <taxon>Sphingomonadaceae</taxon>
        <taxon>Sphingomonas</taxon>
    </lineage>
</organism>
<dbReference type="Pfam" id="PF13545">
    <property type="entry name" value="HTH_Crp_2"/>
    <property type="match status" value="1"/>
</dbReference>
<evidence type="ECO:0000256" key="1">
    <source>
        <dbReference type="ARBA" id="ARBA00023015"/>
    </source>
</evidence>
<dbReference type="PROSITE" id="PS51063">
    <property type="entry name" value="HTH_CRP_2"/>
    <property type="match status" value="1"/>
</dbReference>
<evidence type="ECO:0000256" key="3">
    <source>
        <dbReference type="ARBA" id="ARBA00023163"/>
    </source>
</evidence>
<feature type="domain" description="HTH crp-type" evidence="5">
    <location>
        <begin position="146"/>
        <end position="219"/>
    </location>
</feature>
<dbReference type="InterPro" id="IPR036388">
    <property type="entry name" value="WH-like_DNA-bd_sf"/>
</dbReference>
<dbReference type="Pfam" id="PF00027">
    <property type="entry name" value="cNMP_binding"/>
    <property type="match status" value="1"/>
</dbReference>
<dbReference type="Gene3D" id="2.60.120.10">
    <property type="entry name" value="Jelly Rolls"/>
    <property type="match status" value="1"/>
</dbReference>
<protein>
    <submittedName>
        <fullName evidence="6">Crp/Fnr family transcriptional regulator</fullName>
    </submittedName>
</protein>
<name>A0ABP7L7H8_9SPHN</name>
<dbReference type="SUPFAM" id="SSF46785">
    <property type="entry name" value="Winged helix' DNA-binding domain"/>
    <property type="match status" value="1"/>
</dbReference>
<dbReference type="InterPro" id="IPR014710">
    <property type="entry name" value="RmlC-like_jellyroll"/>
</dbReference>
<dbReference type="InterPro" id="IPR050397">
    <property type="entry name" value="Env_Response_Regulators"/>
</dbReference>
<dbReference type="InterPro" id="IPR036390">
    <property type="entry name" value="WH_DNA-bd_sf"/>
</dbReference>
<evidence type="ECO:0000313" key="6">
    <source>
        <dbReference type="EMBL" id="GAA3893960.1"/>
    </source>
</evidence>
<comment type="caution">
    <text evidence="6">The sequence shown here is derived from an EMBL/GenBank/DDBJ whole genome shotgun (WGS) entry which is preliminary data.</text>
</comment>
<keyword evidence="2" id="KW-0238">DNA-binding</keyword>
<feature type="domain" description="Cyclic nucleotide-binding" evidence="4">
    <location>
        <begin position="31"/>
        <end position="110"/>
    </location>
</feature>
<evidence type="ECO:0000259" key="4">
    <source>
        <dbReference type="PROSITE" id="PS50042"/>
    </source>
</evidence>
<evidence type="ECO:0000256" key="2">
    <source>
        <dbReference type="ARBA" id="ARBA00023125"/>
    </source>
</evidence>
<sequence>MEHVPVQRFCEFMTPSTIELQFLDELKSDQREYRRKEVITREGEKVANVFLLRSGWVTSSFAVDSGKRNQLVKLHFPGDVLGLPSIALTKTAETLIAATPTKVDVIPIERLASMFERAPRLAFTLFLSTQQERLMLMDHLAAVSHTSAQQRVAALLMYVHRRLKLFGECSDVLDLPMSQQQIADAAGLTSVHVNRTLGELKRADLICTEGKVIRLLDIDRLEELAAFPDRASVRNPWWLTSIGQQPFMGD</sequence>
<evidence type="ECO:0000259" key="5">
    <source>
        <dbReference type="PROSITE" id="PS51063"/>
    </source>
</evidence>
<keyword evidence="3" id="KW-0804">Transcription</keyword>
<dbReference type="CDD" id="cd00038">
    <property type="entry name" value="CAP_ED"/>
    <property type="match status" value="1"/>
</dbReference>
<dbReference type="PANTHER" id="PTHR24567">
    <property type="entry name" value="CRP FAMILY TRANSCRIPTIONAL REGULATORY PROTEIN"/>
    <property type="match status" value="1"/>
</dbReference>
<gene>
    <name evidence="6" type="ORF">GCM10022276_11460</name>
</gene>
<dbReference type="SMART" id="SM00100">
    <property type="entry name" value="cNMP"/>
    <property type="match status" value="1"/>
</dbReference>
<keyword evidence="7" id="KW-1185">Reference proteome</keyword>
<proteinExistence type="predicted"/>
<dbReference type="PANTHER" id="PTHR24567:SF26">
    <property type="entry name" value="REGULATORY PROTEIN YEIL"/>
    <property type="match status" value="1"/>
</dbReference>
<dbReference type="Gene3D" id="1.10.10.10">
    <property type="entry name" value="Winged helix-like DNA-binding domain superfamily/Winged helix DNA-binding domain"/>
    <property type="match status" value="1"/>
</dbReference>
<reference evidence="7" key="1">
    <citation type="journal article" date="2019" name="Int. J. Syst. Evol. Microbiol.">
        <title>The Global Catalogue of Microorganisms (GCM) 10K type strain sequencing project: providing services to taxonomists for standard genome sequencing and annotation.</title>
        <authorList>
            <consortium name="The Broad Institute Genomics Platform"/>
            <consortium name="The Broad Institute Genome Sequencing Center for Infectious Disease"/>
            <person name="Wu L."/>
            <person name="Ma J."/>
        </authorList>
    </citation>
    <scope>NUCLEOTIDE SEQUENCE [LARGE SCALE GENOMIC DNA]</scope>
    <source>
        <strain evidence="7">JCM 17543</strain>
    </source>
</reference>
<accession>A0ABP7L7H8</accession>